<dbReference type="OrthoDB" id="8455288at2"/>
<dbReference type="PANTHER" id="PTHR36154:SF1">
    <property type="entry name" value="DNA-BINDING TRANSCRIPTIONAL ACTIVATOR ALPA"/>
    <property type="match status" value="1"/>
</dbReference>
<protein>
    <recommendedName>
        <fullName evidence="5">AlpA family phage regulatory protein</fullName>
    </recommendedName>
</protein>
<evidence type="ECO:0008006" key="5">
    <source>
        <dbReference type="Google" id="ProtNLM"/>
    </source>
</evidence>
<name>A0A4Q9QWK4_9GAMM</name>
<accession>A0A4Q9QWK4</accession>
<dbReference type="EMBL" id="QJUL01000046">
    <property type="protein sequence ID" value="TBU86818.1"/>
    <property type="molecule type" value="Genomic_DNA"/>
</dbReference>
<proteinExistence type="predicted"/>
<organism evidence="1 4">
    <name type="scientific">Phytopseudomonas dryadis</name>
    <dbReference type="NCBI Taxonomy" id="2487520"/>
    <lineage>
        <taxon>Bacteria</taxon>
        <taxon>Pseudomonadati</taxon>
        <taxon>Pseudomonadota</taxon>
        <taxon>Gammaproteobacteria</taxon>
        <taxon>Pseudomonadales</taxon>
        <taxon>Pseudomonadaceae</taxon>
        <taxon>Phytopseudomonas</taxon>
    </lineage>
</organism>
<sequence length="63" mass="7029">MPELEKITGLKRATIYKYMKADPTFPRQVPLSDSKQRGAPVGWVLAEAQAWVRSRSALRGEAA</sequence>
<dbReference type="InterPro" id="IPR052931">
    <property type="entry name" value="Prophage_regulatory_activator"/>
</dbReference>
<dbReference type="Gene3D" id="1.10.238.160">
    <property type="match status" value="1"/>
</dbReference>
<evidence type="ECO:0000313" key="2">
    <source>
        <dbReference type="EMBL" id="TBV01265.1"/>
    </source>
</evidence>
<dbReference type="AlphaFoldDB" id="A0A4Q9QWK4"/>
<dbReference type="PANTHER" id="PTHR36154">
    <property type="entry name" value="DNA-BINDING TRANSCRIPTIONAL ACTIVATOR ALPA"/>
    <property type="match status" value="1"/>
</dbReference>
<dbReference type="InterPro" id="IPR010260">
    <property type="entry name" value="AlpA"/>
</dbReference>
<dbReference type="EMBL" id="QJUM01000032">
    <property type="protein sequence ID" value="TBV01265.1"/>
    <property type="molecule type" value="Genomic_DNA"/>
</dbReference>
<dbReference type="Proteomes" id="UP000291334">
    <property type="component" value="Unassembled WGS sequence"/>
</dbReference>
<dbReference type="Pfam" id="PF05930">
    <property type="entry name" value="Phage_AlpA"/>
    <property type="match status" value="1"/>
</dbReference>
<keyword evidence="3" id="KW-1185">Reference proteome</keyword>
<dbReference type="Proteomes" id="UP000293172">
    <property type="component" value="Unassembled WGS sequence"/>
</dbReference>
<evidence type="ECO:0000313" key="3">
    <source>
        <dbReference type="Proteomes" id="UP000291334"/>
    </source>
</evidence>
<reference evidence="3 4" key="1">
    <citation type="submission" date="2018-06" db="EMBL/GenBank/DDBJ databases">
        <title>Three novel Pseudomonas species isolated from symptomatic oak.</title>
        <authorList>
            <person name="Bueno-Gonzalez V."/>
            <person name="Brady C."/>
        </authorList>
    </citation>
    <scope>NUCLEOTIDE SEQUENCE [LARGE SCALE GENOMIC DNA]</scope>
    <source>
        <strain evidence="2 3">P26B</strain>
        <strain evidence="1 4">P6B</strain>
    </source>
</reference>
<comment type="caution">
    <text evidence="1">The sequence shown here is derived from an EMBL/GenBank/DDBJ whole genome shotgun (WGS) entry which is preliminary data.</text>
</comment>
<gene>
    <name evidence="2" type="ORF">DNK34_21570</name>
    <name evidence="1" type="ORF">DNK44_21990</name>
</gene>
<evidence type="ECO:0000313" key="4">
    <source>
        <dbReference type="Proteomes" id="UP000293172"/>
    </source>
</evidence>
<evidence type="ECO:0000313" key="1">
    <source>
        <dbReference type="EMBL" id="TBU86818.1"/>
    </source>
</evidence>